<evidence type="ECO:0000256" key="2">
    <source>
        <dbReference type="SAM" id="Phobius"/>
    </source>
</evidence>
<sequence length="578" mass="64673">MSEPSIQNIDKWMFELHEGNLSPAQEKMLMDFIAVHPELSVDLDAWKMAGVEAEPVQFDTQALIKNKRKAAPILWGALSVFVLGLGAGLALFYGKDNQSLYAEKQLDLSSISEGEIGMNSTSTNSFSSFDATSALSMGGVTSEGEANNFMANSNQVFDLSQFEENLALARTKKDFEENILKTSIFENEELFNTSNQQIFQERLDKIVAAIENSGTNPINQIQGEEPENLSSSGNHGNNSVHQSNVSSKSEASKRAFTLKRALYELGRDVKRTMNNPVALKNYRDQYYSLPSATGFTVNPGMVGTQVAPKFQWATRGQYLGTASNQISNRFSFDTYVYELKGGIGVDLNHNIINNGAVQTMEGAFTYSPKISIGEKFSFEPALRFRFGNKQINASKLVMGSVIELDRGRPVQFFEEGQTPTGQSLWYRDVQAGFLLNTPWFYLGASIDNVGRHFNNIYSNDLTQDFKAKQLYQAQIGTDYKSLSQKTVLSTYAVFQQQGSWRELWVGANVNFKGFHFGAAISNEFDPALSLGVDTKRVRFIYNADYSTSQIDDAKYLCHQLTLRYKLKPNRNARRILNM</sequence>
<dbReference type="Proteomes" id="UP000236454">
    <property type="component" value="Unassembled WGS sequence"/>
</dbReference>
<dbReference type="Pfam" id="PF11751">
    <property type="entry name" value="PorP_SprF"/>
    <property type="match status" value="1"/>
</dbReference>
<keyword evidence="2" id="KW-1133">Transmembrane helix</keyword>
<dbReference type="EMBL" id="FPAS01000001">
    <property type="protein sequence ID" value="SFT53455.1"/>
    <property type="molecule type" value="Genomic_DNA"/>
</dbReference>
<gene>
    <name evidence="3" type="ORF">SAMN05216474_1142</name>
</gene>
<keyword evidence="2" id="KW-0812">Transmembrane</keyword>
<protein>
    <submittedName>
        <fullName evidence="3">Type IX secretion system membrane protein, PorP/SprF family</fullName>
    </submittedName>
</protein>
<evidence type="ECO:0000313" key="4">
    <source>
        <dbReference type="Proteomes" id="UP000236454"/>
    </source>
</evidence>
<dbReference type="AlphaFoldDB" id="A0A1I6YSJ9"/>
<feature type="transmembrane region" description="Helical" evidence="2">
    <location>
        <begin position="73"/>
        <end position="94"/>
    </location>
</feature>
<feature type="region of interest" description="Disordered" evidence="1">
    <location>
        <begin position="216"/>
        <end position="252"/>
    </location>
</feature>
<dbReference type="STRING" id="477690.SAMN05216474_1142"/>
<dbReference type="RefSeq" id="WP_090247347.1">
    <property type="nucleotide sequence ID" value="NZ_FPAS01000001.1"/>
</dbReference>
<dbReference type="InterPro" id="IPR019861">
    <property type="entry name" value="PorP/SprF_Bacteroidetes"/>
</dbReference>
<proteinExistence type="predicted"/>
<evidence type="ECO:0000256" key="1">
    <source>
        <dbReference type="SAM" id="MobiDB-lite"/>
    </source>
</evidence>
<feature type="compositionally biased region" description="Low complexity" evidence="1">
    <location>
        <begin position="230"/>
        <end position="249"/>
    </location>
</feature>
<name>A0A1I6YSJ9_9FLAO</name>
<keyword evidence="4" id="KW-1185">Reference proteome</keyword>
<dbReference type="NCBIfam" id="TIGR03519">
    <property type="entry name" value="T9SS_PorP_fam"/>
    <property type="match status" value="1"/>
</dbReference>
<reference evidence="3 4" key="1">
    <citation type="submission" date="2016-10" db="EMBL/GenBank/DDBJ databases">
        <authorList>
            <person name="de Groot N.N."/>
        </authorList>
    </citation>
    <scope>NUCLEOTIDE SEQUENCE [LARGE SCALE GENOMIC DNA]</scope>
    <source>
        <strain evidence="3 4">CGMCC 1.7005</strain>
    </source>
</reference>
<organism evidence="3 4">
    <name type="scientific">Lishizhenia tianjinensis</name>
    <dbReference type="NCBI Taxonomy" id="477690"/>
    <lineage>
        <taxon>Bacteria</taxon>
        <taxon>Pseudomonadati</taxon>
        <taxon>Bacteroidota</taxon>
        <taxon>Flavobacteriia</taxon>
        <taxon>Flavobacteriales</taxon>
        <taxon>Crocinitomicaceae</taxon>
        <taxon>Lishizhenia</taxon>
    </lineage>
</organism>
<accession>A0A1I6YSJ9</accession>
<keyword evidence="2" id="KW-0472">Membrane</keyword>
<dbReference type="OrthoDB" id="1466107at2"/>
<evidence type="ECO:0000313" key="3">
    <source>
        <dbReference type="EMBL" id="SFT53455.1"/>
    </source>
</evidence>